<evidence type="ECO:0000256" key="5">
    <source>
        <dbReference type="ARBA" id="ARBA00022771"/>
    </source>
</evidence>
<keyword evidence="5" id="KW-0863">Zinc-finger</keyword>
<dbReference type="GO" id="GO:0008270">
    <property type="term" value="F:zinc ion binding"/>
    <property type="evidence" value="ECO:0007669"/>
    <property type="project" value="UniProtKB-KW"/>
</dbReference>
<evidence type="ECO:0000256" key="4">
    <source>
        <dbReference type="ARBA" id="ARBA00022737"/>
    </source>
</evidence>
<keyword evidence="4" id="KW-0677">Repeat</keyword>
<keyword evidence="3" id="KW-0479">Metal-binding</keyword>
<dbReference type="Pfam" id="PF18346">
    <property type="entry name" value="SH3_15"/>
    <property type="match status" value="1"/>
</dbReference>
<feature type="domain" description="Mind bomb SH3 repeat" evidence="9">
    <location>
        <begin position="44"/>
        <end position="83"/>
    </location>
</feature>
<organism evidence="10">
    <name type="scientific">Zea mays</name>
    <name type="common">Maize</name>
    <dbReference type="NCBI Taxonomy" id="4577"/>
    <lineage>
        <taxon>Eukaryota</taxon>
        <taxon>Viridiplantae</taxon>
        <taxon>Streptophyta</taxon>
        <taxon>Embryophyta</taxon>
        <taxon>Tracheophyta</taxon>
        <taxon>Spermatophyta</taxon>
        <taxon>Magnoliopsida</taxon>
        <taxon>Liliopsida</taxon>
        <taxon>Poales</taxon>
        <taxon>Poaceae</taxon>
        <taxon>PACMAD clade</taxon>
        <taxon>Panicoideae</taxon>
        <taxon>Andropogonodae</taxon>
        <taxon>Andropogoneae</taxon>
        <taxon>Tripsacinae</taxon>
        <taxon>Zea</taxon>
    </lineage>
</organism>
<dbReference type="UniPathway" id="UPA00143"/>
<dbReference type="GO" id="GO:0006952">
    <property type="term" value="P:defense response"/>
    <property type="evidence" value="ECO:0007669"/>
    <property type="project" value="InterPro"/>
</dbReference>
<evidence type="ECO:0000256" key="1">
    <source>
        <dbReference type="ARBA" id="ARBA00004906"/>
    </source>
</evidence>
<evidence type="ECO:0000256" key="7">
    <source>
        <dbReference type="ARBA" id="ARBA00022833"/>
    </source>
</evidence>
<evidence type="ECO:0000259" key="9">
    <source>
        <dbReference type="Pfam" id="PF18346"/>
    </source>
</evidence>
<dbReference type="GO" id="GO:0009738">
    <property type="term" value="P:abscisic acid-activated signaling pathway"/>
    <property type="evidence" value="ECO:0007669"/>
    <property type="project" value="InterPro"/>
</dbReference>
<protein>
    <recommendedName>
        <fullName evidence="9">Mind bomb SH3 repeat domain-containing protein</fullName>
    </recommendedName>
</protein>
<dbReference type="PANTHER" id="PTHR46960">
    <property type="entry name" value="E3 UBIQUITIN-PROTEIN LIGASE KEG"/>
    <property type="match status" value="1"/>
</dbReference>
<evidence type="ECO:0000256" key="8">
    <source>
        <dbReference type="SAM" id="MobiDB-lite"/>
    </source>
</evidence>
<dbReference type="EMBL" id="CM000786">
    <property type="protein sequence ID" value="AQK40566.1"/>
    <property type="molecule type" value="Genomic_DNA"/>
</dbReference>
<dbReference type="GO" id="GO:0004842">
    <property type="term" value="F:ubiquitin-protein transferase activity"/>
    <property type="evidence" value="ECO:0007669"/>
    <property type="project" value="InterPro"/>
</dbReference>
<reference evidence="10" key="1">
    <citation type="submission" date="2015-12" db="EMBL/GenBank/DDBJ databases">
        <title>Update maize B73 reference genome by single molecule sequencing technologies.</title>
        <authorList>
            <consortium name="Maize Genome Sequencing Project"/>
            <person name="Ware D."/>
        </authorList>
    </citation>
    <scope>NUCLEOTIDE SEQUENCE</scope>
    <source>
        <tissue evidence="10">Seedling</tissue>
    </source>
</reference>
<dbReference type="InterPro" id="IPR044584">
    <property type="entry name" value="KEG"/>
</dbReference>
<sequence length="122" mass="13454">MGACHEMYPLAFTPPVPPEESPAVGSPTWSSRRSASPNATCRYAWGGETHHSVGKIIDIESDGLLTIDIPNWATPWQADPSDMEKIENSNVSNWIRVKAIVPSPKYGWENVTRNSIVIVHSL</sequence>
<keyword evidence="2" id="KW-0808">Transferase</keyword>
<evidence type="ECO:0000313" key="10">
    <source>
        <dbReference type="EMBL" id="AQK40566.1"/>
    </source>
</evidence>
<feature type="region of interest" description="Disordered" evidence="8">
    <location>
        <begin position="15"/>
        <end position="36"/>
    </location>
</feature>
<evidence type="ECO:0000256" key="6">
    <source>
        <dbReference type="ARBA" id="ARBA00022786"/>
    </source>
</evidence>
<evidence type="ECO:0000256" key="2">
    <source>
        <dbReference type="ARBA" id="ARBA00022679"/>
    </source>
</evidence>
<keyword evidence="7" id="KW-0862">Zinc</keyword>
<gene>
    <name evidence="10" type="ORF">ZEAMMB73_Zm00001d024035</name>
</gene>
<name>A0A1D6IXC3_MAIZE</name>
<comment type="pathway">
    <text evidence="1">Protein modification; protein ubiquitination.</text>
</comment>
<dbReference type="InterPro" id="IPR040847">
    <property type="entry name" value="SH3_15"/>
</dbReference>
<dbReference type="PANTHER" id="PTHR46960:SF1">
    <property type="entry name" value="E3 UBIQUITIN-PROTEIN LIGASE KEG"/>
    <property type="match status" value="1"/>
</dbReference>
<feature type="compositionally biased region" description="Polar residues" evidence="8">
    <location>
        <begin position="27"/>
        <end position="36"/>
    </location>
</feature>
<keyword evidence="6" id="KW-0833">Ubl conjugation pathway</keyword>
<dbReference type="InParanoid" id="A0A1D6IXC3"/>
<accession>A0A1D6IXC3</accession>
<evidence type="ECO:0000256" key="3">
    <source>
        <dbReference type="ARBA" id="ARBA00022723"/>
    </source>
</evidence>
<dbReference type="AlphaFoldDB" id="A0A1D6IXC3"/>
<dbReference type="GO" id="GO:0016567">
    <property type="term" value="P:protein ubiquitination"/>
    <property type="evidence" value="ECO:0007669"/>
    <property type="project" value="UniProtKB-UniPathway"/>
</dbReference>
<proteinExistence type="predicted"/>